<gene>
    <name evidence="1" type="ORF">BKD89_02415</name>
</gene>
<accession>A0A3G3IFW7</accession>
<protein>
    <submittedName>
        <fullName evidence="1">Regulator of amino acid metabolism, contains ACT domain protein</fullName>
    </submittedName>
</protein>
<evidence type="ECO:0000313" key="1">
    <source>
        <dbReference type="EMBL" id="AYQ54661.1"/>
    </source>
</evidence>
<dbReference type="OMA" id="VPYTKIA"/>
<evidence type="ECO:0000313" key="2">
    <source>
        <dbReference type="Proteomes" id="UP000273278"/>
    </source>
</evidence>
<sequence>MLMLRQGISVKDGNAYCGDIKQSDAAVARAAKVDRRVVRSTIERIENTPELLALYSKLKSMLLLSEASPEIGCSSIEVVPTDATMPGIMAGIMDVLYRAGINVRQAVVSDPVDDKDSHLIIVTDGTLPGSVLSAVRSCRGVASVIIK</sequence>
<dbReference type="InterPro" id="IPR045865">
    <property type="entry name" value="ACT-like_dom_sf"/>
</dbReference>
<reference evidence="1 2" key="1">
    <citation type="submission" date="2016-10" db="EMBL/GenBank/DDBJ databases">
        <title>Complete genome of the TMA-utilizing, human hosted archaeon Methanomethylophilus alvus Gen. nov, sp. nov., strain Mx-05, derived from a pure culture.</title>
        <authorList>
            <person name="Brugere J.-F."/>
            <person name="Ben Hania W."/>
            <person name="Chaudhary P.P."/>
            <person name="Gaci N."/>
            <person name="Borrel G."/>
            <person name="Cao Van Tuat L."/>
            <person name="Fardeau M.-L."/>
            <person name="Harris H.M.B."/>
            <person name="O'Toole P.W."/>
            <person name="Ollivier B."/>
        </authorList>
    </citation>
    <scope>NUCLEOTIDE SEQUENCE [LARGE SCALE GENOMIC DNA]</scope>
    <source>
        <strain evidence="1 2">Mx-05</strain>
    </source>
</reference>
<organism evidence="1 2">
    <name type="scientific">Methanomethylophilus alvi</name>
    <dbReference type="NCBI Taxonomy" id="1291540"/>
    <lineage>
        <taxon>Archaea</taxon>
        <taxon>Methanobacteriati</taxon>
        <taxon>Thermoplasmatota</taxon>
        <taxon>Thermoplasmata</taxon>
        <taxon>Methanomassiliicoccales</taxon>
        <taxon>Methanomethylophilaceae</taxon>
        <taxon>Methanomethylophilus</taxon>
    </lineage>
</organism>
<dbReference type="SUPFAM" id="SSF55021">
    <property type="entry name" value="ACT-like"/>
    <property type="match status" value="1"/>
</dbReference>
<name>A0A3G3IFW7_9ARCH</name>
<dbReference type="EMBL" id="CP017686">
    <property type="protein sequence ID" value="AYQ54661.1"/>
    <property type="molecule type" value="Genomic_DNA"/>
</dbReference>
<proteinExistence type="predicted"/>
<dbReference type="PIRSF" id="PIRSF004897">
    <property type="entry name" value="UCP004897_ACT"/>
    <property type="match status" value="1"/>
</dbReference>
<dbReference type="Gene3D" id="3.30.70.260">
    <property type="match status" value="1"/>
</dbReference>
<dbReference type="InterPro" id="IPR014424">
    <property type="entry name" value="UCP004897_ACT"/>
</dbReference>
<dbReference type="Proteomes" id="UP000273278">
    <property type="component" value="Chromosome"/>
</dbReference>
<dbReference type="AlphaFoldDB" id="A0A3G3IFW7"/>